<feature type="domain" description="DNA endonuclease activator Ctp1 C-terminal" evidence="6">
    <location>
        <begin position="552"/>
        <end position="582"/>
    </location>
</feature>
<evidence type="ECO:0000259" key="6">
    <source>
        <dbReference type="Pfam" id="PF08573"/>
    </source>
</evidence>
<name>A0ABD3BYX4_9LAMI</name>
<comment type="subcellular location">
    <subcellularLocation>
        <location evidence="1">Nucleus</location>
    </subcellularLocation>
</comment>
<feature type="coiled-coil region" evidence="4">
    <location>
        <begin position="176"/>
        <end position="210"/>
    </location>
</feature>
<feature type="region of interest" description="Disordered" evidence="5">
    <location>
        <begin position="463"/>
        <end position="490"/>
    </location>
</feature>
<keyword evidence="3" id="KW-0539">Nucleus</keyword>
<dbReference type="InterPro" id="IPR013882">
    <property type="entry name" value="Ctp1_C"/>
</dbReference>
<dbReference type="GO" id="GO:0005634">
    <property type="term" value="C:nucleus"/>
    <property type="evidence" value="ECO:0007669"/>
    <property type="project" value="UniProtKB-SubCell"/>
</dbReference>
<gene>
    <name evidence="7" type="ORF">CASFOL_033888</name>
</gene>
<dbReference type="Proteomes" id="UP001632038">
    <property type="component" value="Unassembled WGS sequence"/>
</dbReference>
<keyword evidence="2" id="KW-0227">DNA damage</keyword>
<dbReference type="AlphaFoldDB" id="A0ABD3BYX4"/>
<feature type="coiled-coil region" evidence="4">
    <location>
        <begin position="239"/>
        <end position="284"/>
    </location>
</feature>
<evidence type="ECO:0000313" key="8">
    <source>
        <dbReference type="Proteomes" id="UP001632038"/>
    </source>
</evidence>
<feature type="coiled-coil region" evidence="4">
    <location>
        <begin position="71"/>
        <end position="109"/>
    </location>
</feature>
<dbReference type="Pfam" id="PF08573">
    <property type="entry name" value="SAE2"/>
    <property type="match status" value="1"/>
</dbReference>
<dbReference type="PANTHER" id="PTHR15107:SF0">
    <property type="entry name" value="DNA ENDONUCLEASE ACTIVATOR CTP1 C-TERMINAL DOMAIN-CONTAINING PROTEIN"/>
    <property type="match status" value="1"/>
</dbReference>
<feature type="compositionally biased region" description="Acidic residues" evidence="5">
    <location>
        <begin position="480"/>
        <end position="490"/>
    </location>
</feature>
<protein>
    <recommendedName>
        <fullName evidence="6">DNA endonuclease activator Ctp1 C-terminal domain-containing protein</fullName>
    </recommendedName>
</protein>
<keyword evidence="8" id="KW-1185">Reference proteome</keyword>
<dbReference type="PANTHER" id="PTHR15107">
    <property type="entry name" value="RETINOBLASTOMA BINDING PROTEIN 8"/>
    <property type="match status" value="1"/>
</dbReference>
<dbReference type="GO" id="GO:0006974">
    <property type="term" value="P:DNA damage response"/>
    <property type="evidence" value="ECO:0007669"/>
    <property type="project" value="UniProtKB-KW"/>
</dbReference>
<organism evidence="7 8">
    <name type="scientific">Castilleja foliolosa</name>
    <dbReference type="NCBI Taxonomy" id="1961234"/>
    <lineage>
        <taxon>Eukaryota</taxon>
        <taxon>Viridiplantae</taxon>
        <taxon>Streptophyta</taxon>
        <taxon>Embryophyta</taxon>
        <taxon>Tracheophyta</taxon>
        <taxon>Spermatophyta</taxon>
        <taxon>Magnoliopsida</taxon>
        <taxon>eudicotyledons</taxon>
        <taxon>Gunneridae</taxon>
        <taxon>Pentapetalae</taxon>
        <taxon>asterids</taxon>
        <taxon>lamiids</taxon>
        <taxon>Lamiales</taxon>
        <taxon>Orobanchaceae</taxon>
        <taxon>Pedicularideae</taxon>
        <taxon>Castillejinae</taxon>
        <taxon>Castilleja</taxon>
    </lineage>
</organism>
<feature type="region of interest" description="Disordered" evidence="5">
    <location>
        <begin position="406"/>
        <end position="449"/>
    </location>
</feature>
<reference evidence="8" key="1">
    <citation type="journal article" date="2024" name="IScience">
        <title>Strigolactones Initiate the Formation of Haustorium-like Structures in Castilleja.</title>
        <authorList>
            <person name="Buerger M."/>
            <person name="Peterson D."/>
            <person name="Chory J."/>
        </authorList>
    </citation>
    <scope>NUCLEOTIDE SEQUENCE [LARGE SCALE GENOMIC DNA]</scope>
</reference>
<evidence type="ECO:0000256" key="5">
    <source>
        <dbReference type="SAM" id="MobiDB-lite"/>
    </source>
</evidence>
<comment type="caution">
    <text evidence="7">The sequence shown here is derived from an EMBL/GenBank/DDBJ whole genome shotgun (WGS) entry which is preliminary data.</text>
</comment>
<evidence type="ECO:0000256" key="4">
    <source>
        <dbReference type="SAM" id="Coils"/>
    </source>
</evidence>
<keyword evidence="4" id="KW-0175">Coiled coil</keyword>
<evidence type="ECO:0000256" key="1">
    <source>
        <dbReference type="ARBA" id="ARBA00004123"/>
    </source>
</evidence>
<sequence>MENNLKKSPHLGHTSSSSDAKYISGLSTILVATIQEAKDRISQIEYIFCSQLYPNCQLNPQTLQKIYSEAKEAAEAAFKQKEKDLQLQIEELQCQTQQALEENQILKSAKAKFTVVEERYNVLLKTQKKLEIETGQLRQELMKKSKEVDEVMEIQNKLLQINQTKSSLVLQKDIQLKEYEEKVNGLVSKLEKMENKANELLSGLRDKTEEVNKGNELQGNLLKKIETQSLEIMSNEQILNKYEKENRVLAAELEKKGLELLDKRKGLEDEVNKLQQKLSERTTESSEGMELHGKLLQQIEAKDSELVAEKKKKRDVITAYKKLKSQYNYLLKKCALTPETGLALNKMDDESEIIRCNQTPVTSRVMENNKASDIAGDKAKLLNEQEVLGDKKGTVFVQEPSPISPFTSIISNGPKPSPPAGGKRPLSYWRDTRSHQSRVGPDLHDDFLDTPLENVRGNLGKAMKEDITDQPRPGPINMNLDDDSDDQTQDMNVDDDVPQNRCTSPPKVGTSGFKYVGPVRKKAEREKLKGIECKQCKKFYDAVLPNGGDKQNMRCEHHDGVSRHRYRYAPPSTPEGFWNIGFESEM</sequence>
<dbReference type="InterPro" id="IPR033316">
    <property type="entry name" value="RBBP8-like"/>
</dbReference>
<evidence type="ECO:0000313" key="7">
    <source>
        <dbReference type="EMBL" id="KAL3622477.1"/>
    </source>
</evidence>
<accession>A0ABD3BYX4</accession>
<evidence type="ECO:0000256" key="2">
    <source>
        <dbReference type="ARBA" id="ARBA00022763"/>
    </source>
</evidence>
<dbReference type="EMBL" id="JAVIJP010000060">
    <property type="protein sequence ID" value="KAL3622477.1"/>
    <property type="molecule type" value="Genomic_DNA"/>
</dbReference>
<proteinExistence type="predicted"/>
<evidence type="ECO:0000256" key="3">
    <source>
        <dbReference type="ARBA" id="ARBA00023242"/>
    </source>
</evidence>